<dbReference type="PROSITE" id="PS50109">
    <property type="entry name" value="HIS_KIN"/>
    <property type="match status" value="1"/>
</dbReference>
<evidence type="ECO:0000259" key="17">
    <source>
        <dbReference type="PROSITE" id="PS50112"/>
    </source>
</evidence>
<evidence type="ECO:0000256" key="6">
    <source>
        <dbReference type="ARBA" id="ARBA00022692"/>
    </source>
</evidence>
<dbReference type="InterPro" id="IPR036097">
    <property type="entry name" value="HisK_dim/P_sf"/>
</dbReference>
<keyword evidence="5 12" id="KW-0597">Phosphoprotein</keyword>
<evidence type="ECO:0000256" key="11">
    <source>
        <dbReference type="ARBA" id="ARBA00023136"/>
    </source>
</evidence>
<dbReference type="InterPro" id="IPR013655">
    <property type="entry name" value="PAS_fold_3"/>
</dbReference>
<dbReference type="InterPro" id="IPR003661">
    <property type="entry name" value="HisK_dim/P_dom"/>
</dbReference>
<evidence type="ECO:0000259" key="15">
    <source>
        <dbReference type="PROSITE" id="PS50109"/>
    </source>
</evidence>
<dbReference type="GO" id="GO:0005524">
    <property type="term" value="F:ATP binding"/>
    <property type="evidence" value="ECO:0007669"/>
    <property type="project" value="UniProtKB-KW"/>
</dbReference>
<protein>
    <recommendedName>
        <fullName evidence="3">histidine kinase</fullName>
        <ecNumber evidence="3">2.7.13.3</ecNumber>
    </recommendedName>
</protein>
<keyword evidence="6 14" id="KW-0812">Transmembrane</keyword>
<evidence type="ECO:0000256" key="7">
    <source>
        <dbReference type="ARBA" id="ARBA00022741"/>
    </source>
</evidence>
<dbReference type="InterPro" id="IPR001789">
    <property type="entry name" value="Sig_transdc_resp-reg_receiver"/>
</dbReference>
<dbReference type="FunFam" id="3.30.565.10:FF:000010">
    <property type="entry name" value="Sensor histidine kinase RcsC"/>
    <property type="match status" value="1"/>
</dbReference>
<dbReference type="Pfam" id="PF02518">
    <property type="entry name" value="HATPase_c"/>
    <property type="match status" value="1"/>
</dbReference>
<dbReference type="InterPro" id="IPR000014">
    <property type="entry name" value="PAS"/>
</dbReference>
<keyword evidence="4" id="KW-1003">Cell membrane</keyword>
<accession>A0A4Z0NRY8</accession>
<comment type="catalytic activity">
    <reaction evidence="1">
        <text>ATP + protein L-histidine = ADP + protein N-phospho-L-histidine.</text>
        <dbReference type="EC" id="2.7.13.3"/>
    </reaction>
</comment>
<evidence type="ECO:0000256" key="1">
    <source>
        <dbReference type="ARBA" id="ARBA00000085"/>
    </source>
</evidence>
<feature type="domain" description="Histidine kinase" evidence="15">
    <location>
        <begin position="608"/>
        <end position="832"/>
    </location>
</feature>
<evidence type="ECO:0000256" key="5">
    <source>
        <dbReference type="ARBA" id="ARBA00022553"/>
    </source>
</evidence>
<evidence type="ECO:0000256" key="9">
    <source>
        <dbReference type="ARBA" id="ARBA00022989"/>
    </source>
</evidence>
<dbReference type="InterPro" id="IPR036641">
    <property type="entry name" value="HPT_dom_sf"/>
</dbReference>
<dbReference type="SUPFAM" id="SSF55874">
    <property type="entry name" value="ATPase domain of HSP90 chaperone/DNA topoisomerase II/histidine kinase"/>
    <property type="match status" value="1"/>
</dbReference>
<dbReference type="PROSITE" id="PS50110">
    <property type="entry name" value="RESPONSE_REGULATORY"/>
    <property type="match status" value="1"/>
</dbReference>
<dbReference type="InterPro" id="IPR003594">
    <property type="entry name" value="HATPase_dom"/>
</dbReference>
<reference evidence="19 20" key="1">
    <citation type="submission" date="2019-04" db="EMBL/GenBank/DDBJ databases">
        <authorList>
            <person name="Feng G."/>
            <person name="Zhu H."/>
        </authorList>
    </citation>
    <scope>NUCLEOTIDE SEQUENCE [LARGE SCALE GENOMIC DNA]</scope>
    <source>
        <strain evidence="19 20">6HR-1</strain>
    </source>
</reference>
<evidence type="ECO:0000256" key="12">
    <source>
        <dbReference type="PROSITE-ProRule" id="PRU00169"/>
    </source>
</evidence>
<dbReference type="SUPFAM" id="SSF52172">
    <property type="entry name" value="CheY-like"/>
    <property type="match status" value="1"/>
</dbReference>
<proteinExistence type="predicted"/>
<dbReference type="Pfam" id="PF01627">
    <property type="entry name" value="Hpt"/>
    <property type="match status" value="1"/>
</dbReference>
<dbReference type="CDD" id="cd12914">
    <property type="entry name" value="PDC1_DGC_like"/>
    <property type="match status" value="1"/>
</dbReference>
<dbReference type="InterPro" id="IPR036890">
    <property type="entry name" value="HATPase_C_sf"/>
</dbReference>
<dbReference type="NCBIfam" id="TIGR00229">
    <property type="entry name" value="sensory_box"/>
    <property type="match status" value="2"/>
</dbReference>
<evidence type="ECO:0000259" key="18">
    <source>
        <dbReference type="PROSITE" id="PS50113"/>
    </source>
</evidence>
<dbReference type="Gene3D" id="1.10.287.130">
    <property type="match status" value="1"/>
</dbReference>
<dbReference type="SUPFAM" id="SSF47384">
    <property type="entry name" value="Homodimeric domain of signal transducing histidine kinase"/>
    <property type="match status" value="1"/>
</dbReference>
<comment type="subcellular location">
    <subcellularLocation>
        <location evidence="2">Cell membrane</location>
        <topology evidence="2">Multi-pass membrane protein</topology>
    </subcellularLocation>
</comment>
<evidence type="ECO:0000256" key="13">
    <source>
        <dbReference type="SAM" id="Coils"/>
    </source>
</evidence>
<dbReference type="Gene3D" id="3.30.450.20">
    <property type="entry name" value="PAS domain"/>
    <property type="match status" value="4"/>
</dbReference>
<organism evidence="19 20">
    <name type="scientific">Methylobacterium nonmethylotrophicum</name>
    <dbReference type="NCBI Taxonomy" id="1141884"/>
    <lineage>
        <taxon>Bacteria</taxon>
        <taxon>Pseudomonadati</taxon>
        <taxon>Pseudomonadota</taxon>
        <taxon>Alphaproteobacteria</taxon>
        <taxon>Hyphomicrobiales</taxon>
        <taxon>Methylobacteriaceae</taxon>
        <taxon>Methylobacterium</taxon>
    </lineage>
</organism>
<feature type="transmembrane region" description="Helical" evidence="14">
    <location>
        <begin position="20"/>
        <end position="38"/>
    </location>
</feature>
<feature type="domain" description="PAS" evidence="17">
    <location>
        <begin position="455"/>
        <end position="525"/>
    </location>
</feature>
<evidence type="ECO:0000313" key="19">
    <source>
        <dbReference type="EMBL" id="TGD99405.1"/>
    </source>
</evidence>
<evidence type="ECO:0000256" key="2">
    <source>
        <dbReference type="ARBA" id="ARBA00004651"/>
    </source>
</evidence>
<dbReference type="Pfam" id="PF22588">
    <property type="entry name" value="dCache_1_like"/>
    <property type="match status" value="1"/>
</dbReference>
<dbReference type="SMART" id="SM00388">
    <property type="entry name" value="HisKA"/>
    <property type="match status" value="1"/>
</dbReference>
<evidence type="ECO:0000256" key="4">
    <source>
        <dbReference type="ARBA" id="ARBA00022475"/>
    </source>
</evidence>
<keyword evidence="11 14" id="KW-0472">Membrane</keyword>
<comment type="caution">
    <text evidence="19">The sequence shown here is derived from an EMBL/GenBank/DDBJ whole genome shotgun (WGS) entry which is preliminary data.</text>
</comment>
<dbReference type="CDD" id="cd00130">
    <property type="entry name" value="PAS"/>
    <property type="match status" value="2"/>
</dbReference>
<evidence type="ECO:0000256" key="8">
    <source>
        <dbReference type="ARBA" id="ARBA00022840"/>
    </source>
</evidence>
<feature type="domain" description="PAC" evidence="18">
    <location>
        <begin position="531"/>
        <end position="583"/>
    </location>
</feature>
<dbReference type="CDD" id="cd00082">
    <property type="entry name" value="HisKA"/>
    <property type="match status" value="1"/>
</dbReference>
<dbReference type="InterPro" id="IPR004358">
    <property type="entry name" value="Sig_transdc_His_kin-like_C"/>
</dbReference>
<dbReference type="InterPro" id="IPR011006">
    <property type="entry name" value="CheY-like_superfamily"/>
</dbReference>
<dbReference type="InterPro" id="IPR005467">
    <property type="entry name" value="His_kinase_dom"/>
</dbReference>
<dbReference type="CDD" id="cd17546">
    <property type="entry name" value="REC_hyHK_CKI1_RcsC-like"/>
    <property type="match status" value="1"/>
</dbReference>
<dbReference type="PROSITE" id="PS50113">
    <property type="entry name" value="PAC"/>
    <property type="match status" value="2"/>
</dbReference>
<evidence type="ECO:0000313" key="20">
    <source>
        <dbReference type="Proteomes" id="UP000297535"/>
    </source>
</evidence>
<dbReference type="SMART" id="SM00387">
    <property type="entry name" value="HATPase_c"/>
    <property type="match status" value="1"/>
</dbReference>
<dbReference type="GO" id="GO:0000155">
    <property type="term" value="F:phosphorelay sensor kinase activity"/>
    <property type="evidence" value="ECO:0007669"/>
    <property type="project" value="InterPro"/>
</dbReference>
<dbReference type="SMART" id="SM00448">
    <property type="entry name" value="REC"/>
    <property type="match status" value="1"/>
</dbReference>
<keyword evidence="10" id="KW-0902">Two-component regulatory system</keyword>
<dbReference type="Gene3D" id="3.30.565.10">
    <property type="entry name" value="Histidine kinase-like ATPase, C-terminal domain"/>
    <property type="match status" value="1"/>
</dbReference>
<dbReference type="InterPro" id="IPR054327">
    <property type="entry name" value="His-kinase-like_sensor"/>
</dbReference>
<dbReference type="Proteomes" id="UP000297535">
    <property type="component" value="Unassembled WGS sequence"/>
</dbReference>
<dbReference type="SMART" id="SM00086">
    <property type="entry name" value="PAC"/>
    <property type="match status" value="2"/>
</dbReference>
<evidence type="ECO:0000256" key="3">
    <source>
        <dbReference type="ARBA" id="ARBA00012438"/>
    </source>
</evidence>
<dbReference type="Pfam" id="PF00072">
    <property type="entry name" value="Response_reg"/>
    <property type="match status" value="1"/>
</dbReference>
<keyword evidence="20" id="KW-1185">Reference proteome</keyword>
<name>A0A4Z0NRY8_9HYPH</name>
<keyword evidence="8" id="KW-0067">ATP-binding</keyword>
<dbReference type="Gene3D" id="3.40.50.2300">
    <property type="match status" value="1"/>
</dbReference>
<gene>
    <name evidence="19" type="ORF">EU555_12920</name>
</gene>
<dbReference type="InterPro" id="IPR008207">
    <property type="entry name" value="Sig_transdc_His_kin_Hpt_dom"/>
</dbReference>
<keyword evidence="9 14" id="KW-1133">Transmembrane helix</keyword>
<dbReference type="OrthoDB" id="9789782at2"/>
<feature type="domain" description="Response regulatory" evidence="16">
    <location>
        <begin position="855"/>
        <end position="973"/>
    </location>
</feature>
<dbReference type="CDD" id="cd16922">
    <property type="entry name" value="HATPase_EvgS-ArcB-TorS-like"/>
    <property type="match status" value="1"/>
</dbReference>
<dbReference type="PROSITE" id="PS50112">
    <property type="entry name" value="PAS"/>
    <property type="match status" value="2"/>
</dbReference>
<dbReference type="AlphaFoldDB" id="A0A4Z0NRY8"/>
<keyword evidence="13" id="KW-0175">Coiled coil</keyword>
<evidence type="ECO:0000259" key="16">
    <source>
        <dbReference type="PROSITE" id="PS50110"/>
    </source>
</evidence>
<dbReference type="SMART" id="SM00091">
    <property type="entry name" value="PAS"/>
    <property type="match status" value="2"/>
</dbReference>
<feature type="domain" description="PAS" evidence="17">
    <location>
        <begin position="328"/>
        <end position="385"/>
    </location>
</feature>
<dbReference type="InterPro" id="IPR035965">
    <property type="entry name" value="PAS-like_dom_sf"/>
</dbReference>
<dbReference type="EC" id="2.7.13.3" evidence="3"/>
<feature type="modified residue" description="4-aspartylphosphate" evidence="12">
    <location>
        <position position="904"/>
    </location>
</feature>
<dbReference type="InterPro" id="IPR001610">
    <property type="entry name" value="PAC"/>
</dbReference>
<feature type="coiled-coil region" evidence="13">
    <location>
        <begin position="574"/>
        <end position="603"/>
    </location>
</feature>
<evidence type="ECO:0000256" key="10">
    <source>
        <dbReference type="ARBA" id="ARBA00023012"/>
    </source>
</evidence>
<evidence type="ECO:0000256" key="14">
    <source>
        <dbReference type="SAM" id="Phobius"/>
    </source>
</evidence>
<keyword evidence="7" id="KW-0547">Nucleotide-binding</keyword>
<dbReference type="PANTHER" id="PTHR45339:SF1">
    <property type="entry name" value="HYBRID SIGNAL TRANSDUCTION HISTIDINE KINASE J"/>
    <property type="match status" value="1"/>
</dbReference>
<dbReference type="CDD" id="cd12915">
    <property type="entry name" value="PDC2_DGC_like"/>
    <property type="match status" value="1"/>
</dbReference>
<dbReference type="EMBL" id="SRLB01000008">
    <property type="protein sequence ID" value="TGD99405.1"/>
    <property type="molecule type" value="Genomic_DNA"/>
</dbReference>
<dbReference type="PRINTS" id="PR00344">
    <property type="entry name" value="BCTRLSENSOR"/>
</dbReference>
<feature type="domain" description="PAC" evidence="18">
    <location>
        <begin position="403"/>
        <end position="454"/>
    </location>
</feature>
<dbReference type="Pfam" id="PF08447">
    <property type="entry name" value="PAS_3"/>
    <property type="match status" value="2"/>
</dbReference>
<dbReference type="SUPFAM" id="SSF47226">
    <property type="entry name" value="Histidine-containing phosphotransfer domain, HPT domain"/>
    <property type="match status" value="1"/>
</dbReference>
<dbReference type="InterPro" id="IPR000700">
    <property type="entry name" value="PAS-assoc_C"/>
</dbReference>
<dbReference type="PANTHER" id="PTHR45339">
    <property type="entry name" value="HYBRID SIGNAL TRANSDUCTION HISTIDINE KINASE J"/>
    <property type="match status" value="1"/>
</dbReference>
<dbReference type="Pfam" id="PF00512">
    <property type="entry name" value="HisKA"/>
    <property type="match status" value="1"/>
</dbReference>
<sequence length="1095" mass="119256">MPPLNAARASRGRRPSSPAMIAYLAAILIVCLGGWQLLRGREAALVDARGDVRNLARSLAQHATRSAEAVDIVLSGIVDRVEHGALRDPNQFRTFLEKRVKAVTQVRNLAVLDERGDWIIDSVPGAHPPLNSADRDYFLWHRERPDPGMHLGEMILSRATGKWLIPLTRRWNKPDGSFGGLVAAALDPAYFQSFYDELGVGQQGSIALISDRARLLVRHPYDPGMVNLDVSRGPLFRDLLPRSPVGTASSVQALDGNELIVAYERLRDFPFVVWVGRSVPETLAAWRREVLVVGGVIASAAVLLALLGLHLDRRQRRVHAAEALIRESEARYRLLADNASDVIMIKDVRRGGLRSYVSPAIRAVLGYDPEEFAALPPRDLIHPDDAGRVLALEAGIDADHPVATSVHRLRHKDGRWLWVEVAFTWMRQDDGEPRLLGTIRDVSERVAAEEAIRASQRDYRLLAETTTDVITRLDLEFRRTYVSPACRTVLGYEPEELLGCQPSAAIHPDDAPAVREAAGRLTGGQVPQGRIVTTYRTRHKAGHWIWIEAGMSLARDAEDQPAAIVCSLRDVTARRQAEAALARLREEAEAARAEAEKASLAKSEFLAAMSHEIRTPLHGVIGYADLLVRDGGLAPVQRRQAQCIQTAGKTLLTIVNDVLDFAKIEAGQIDLDPQPFAMRAMLEDAVSILREPADRKGVTLHVEIDPALPPHLIGDQDRVRQIVLNLLSNAIKFTARGTVTLRLRCDPVDDPTAPCRFLVAVADTGIGIPREHLGRLFQRFAQADASVQRRFGGTGLGLAISKTLVERMGGEIGVESEAGAGSTFWFRLALMPATAPAAGTVAEVAAAARSGRPARILLAEDGEINQDIARVVLESAGHAVTIVSDGVAAIEAVKGSDFDLVLMDVQMAPGMDGLTATRHIRSLDHPARDLPIVAMTANVLPAQLAECRLAGMNDHVGKPFHLDELLGAVARWTSADDRPAAPSLQAEPPAAVFDPQTFDALAQILGQDRMRRILSGLAEELRARFPVDSPRERLVREAHATVSAAGALGFPALTRACREIEETCGAEGDLGPLIRRVGEARDAALEEIRRLQTAA</sequence>
<dbReference type="GO" id="GO:0005886">
    <property type="term" value="C:plasma membrane"/>
    <property type="evidence" value="ECO:0007669"/>
    <property type="project" value="UniProtKB-SubCell"/>
</dbReference>
<dbReference type="SUPFAM" id="SSF55785">
    <property type="entry name" value="PYP-like sensor domain (PAS domain)"/>
    <property type="match status" value="2"/>
</dbReference>